<dbReference type="GO" id="GO:0005246">
    <property type="term" value="F:calcium channel regulator activity"/>
    <property type="evidence" value="ECO:0007669"/>
    <property type="project" value="TreeGrafter"/>
</dbReference>
<keyword evidence="7" id="KW-1185">Reference proteome</keyword>
<keyword evidence="1" id="KW-0479">Metal-binding</keyword>
<feature type="domain" description="EF-hand" evidence="5">
    <location>
        <begin position="219"/>
        <end position="254"/>
    </location>
</feature>
<dbReference type="InterPro" id="IPR002048">
    <property type="entry name" value="EF_hand_dom"/>
</dbReference>
<dbReference type="GO" id="GO:0005737">
    <property type="term" value="C:cytoplasm"/>
    <property type="evidence" value="ECO:0007669"/>
    <property type="project" value="TreeGrafter"/>
</dbReference>
<dbReference type="PANTHER" id="PTHR45917:SF4">
    <property type="entry name" value="CALCIUM-BINDING PROTEIN 4"/>
    <property type="match status" value="1"/>
</dbReference>
<dbReference type="SUPFAM" id="SSF47473">
    <property type="entry name" value="EF-hand"/>
    <property type="match status" value="1"/>
</dbReference>
<evidence type="ECO:0000313" key="6">
    <source>
        <dbReference type="Ensembl" id="ENSOSUP00000000462.1"/>
    </source>
</evidence>
<reference evidence="6" key="1">
    <citation type="submission" date="2025-08" db="UniProtKB">
        <authorList>
            <consortium name="Ensembl"/>
        </authorList>
    </citation>
    <scope>IDENTIFICATION</scope>
</reference>
<reference evidence="6" key="2">
    <citation type="submission" date="2025-09" db="UniProtKB">
        <authorList>
            <consortium name="Ensembl"/>
        </authorList>
    </citation>
    <scope>IDENTIFICATION</scope>
</reference>
<feature type="domain" description="EF-hand" evidence="5">
    <location>
        <begin position="256"/>
        <end position="288"/>
    </location>
</feature>
<dbReference type="SMART" id="SM00054">
    <property type="entry name" value="EFh"/>
    <property type="match status" value="3"/>
</dbReference>
<keyword evidence="2" id="KW-0677">Repeat</keyword>
<sequence length="288" mass="31683">MEPMERRVVGWSRGGPCRGVRGFPCLLLKARPPGVPLPARLPACPPGPGLMPRTRGVKGVPKDTEAPPGKGKAGREVAEKTPKAPEYGGPQDTKSPGSESRHSGHGQKNSKKGPGDPHAAATKTYSPFLNSVFGKERELSPEELDELLDAFKEFDTDQDGYISYKDLGACMRILGYMPTEMELIEISQHVKMRMGGRVDFEDFVQMMGPKLREETAHMVGVRELKIAFREFDMNGDGEISSAEMREAIAALLGEQLKAQEVNEILQDLDLNGDGHLDFDEFVMMLSTR</sequence>
<dbReference type="FunFam" id="1.10.238.10:FF:000037">
    <property type="entry name" value="calcium-binding protein 1 isoform X2"/>
    <property type="match status" value="1"/>
</dbReference>
<evidence type="ECO:0000313" key="7">
    <source>
        <dbReference type="Proteomes" id="UP000694552"/>
    </source>
</evidence>
<evidence type="ECO:0000256" key="2">
    <source>
        <dbReference type="ARBA" id="ARBA00022737"/>
    </source>
</evidence>
<dbReference type="PROSITE" id="PS00303">
    <property type="entry name" value="S100_CABP"/>
    <property type="match status" value="1"/>
</dbReference>
<dbReference type="InterPro" id="IPR018247">
    <property type="entry name" value="EF_Hand_1_Ca_BS"/>
</dbReference>
<protein>
    <submittedName>
        <fullName evidence="6">Calcium binding protein 4</fullName>
    </submittedName>
</protein>
<organism evidence="6 7">
    <name type="scientific">Otus sunia</name>
    <name type="common">Oriental scops-owl</name>
    <dbReference type="NCBI Taxonomy" id="257818"/>
    <lineage>
        <taxon>Eukaryota</taxon>
        <taxon>Metazoa</taxon>
        <taxon>Chordata</taxon>
        <taxon>Craniata</taxon>
        <taxon>Vertebrata</taxon>
        <taxon>Euteleostomi</taxon>
        <taxon>Archelosauria</taxon>
        <taxon>Archosauria</taxon>
        <taxon>Dinosauria</taxon>
        <taxon>Saurischia</taxon>
        <taxon>Theropoda</taxon>
        <taxon>Coelurosauria</taxon>
        <taxon>Aves</taxon>
        <taxon>Neognathae</taxon>
        <taxon>Neoaves</taxon>
        <taxon>Telluraves</taxon>
        <taxon>Strigiformes</taxon>
        <taxon>Strigidae</taxon>
        <taxon>Otus</taxon>
    </lineage>
</organism>
<dbReference type="InterPro" id="IPR001751">
    <property type="entry name" value="S100/CaBP7/8-like_CS"/>
</dbReference>
<dbReference type="Gene3D" id="1.10.238.10">
    <property type="entry name" value="EF-hand"/>
    <property type="match status" value="2"/>
</dbReference>
<dbReference type="Ensembl" id="ENSOSUT00000000470.1">
    <property type="protein sequence ID" value="ENSOSUP00000000462.1"/>
    <property type="gene ID" value="ENSOSUG00000000367.1"/>
</dbReference>
<evidence type="ECO:0000259" key="5">
    <source>
        <dbReference type="PROSITE" id="PS50222"/>
    </source>
</evidence>
<dbReference type="InterPro" id="IPR011992">
    <property type="entry name" value="EF-hand-dom_pair"/>
</dbReference>
<feature type="compositionally biased region" description="Basic and acidic residues" evidence="4">
    <location>
        <begin position="73"/>
        <end position="83"/>
    </location>
</feature>
<evidence type="ECO:0000256" key="3">
    <source>
        <dbReference type="ARBA" id="ARBA00022837"/>
    </source>
</evidence>
<keyword evidence="3" id="KW-0106">Calcium</keyword>
<dbReference type="PROSITE" id="PS50222">
    <property type="entry name" value="EF_HAND_2"/>
    <property type="match status" value="3"/>
</dbReference>
<name>A0A8C8A369_9STRI</name>
<feature type="domain" description="EF-hand" evidence="5">
    <location>
        <begin position="142"/>
        <end position="177"/>
    </location>
</feature>
<evidence type="ECO:0000256" key="4">
    <source>
        <dbReference type="SAM" id="MobiDB-lite"/>
    </source>
</evidence>
<dbReference type="AlphaFoldDB" id="A0A8C8A369"/>
<proteinExistence type="predicted"/>
<feature type="region of interest" description="Disordered" evidence="4">
    <location>
        <begin position="44"/>
        <end position="124"/>
    </location>
</feature>
<dbReference type="PROSITE" id="PS00018">
    <property type="entry name" value="EF_HAND_1"/>
    <property type="match status" value="3"/>
</dbReference>
<evidence type="ECO:0000256" key="1">
    <source>
        <dbReference type="ARBA" id="ARBA00022723"/>
    </source>
</evidence>
<dbReference type="GO" id="GO:0005509">
    <property type="term" value="F:calcium ion binding"/>
    <property type="evidence" value="ECO:0007669"/>
    <property type="project" value="InterPro"/>
</dbReference>
<dbReference type="CDD" id="cd00051">
    <property type="entry name" value="EFh"/>
    <property type="match status" value="1"/>
</dbReference>
<dbReference type="Proteomes" id="UP000694552">
    <property type="component" value="Unplaced"/>
</dbReference>
<dbReference type="InterPro" id="IPR043582">
    <property type="entry name" value="CaBP1/2/4/5"/>
</dbReference>
<dbReference type="PANTHER" id="PTHR45917">
    <property type="entry name" value="CALCIUM-BINDING PROTEIN 1-RELATED"/>
    <property type="match status" value="1"/>
</dbReference>
<accession>A0A8C8A369</accession>
<dbReference type="Pfam" id="PF13499">
    <property type="entry name" value="EF-hand_7"/>
    <property type="match status" value="2"/>
</dbReference>